<dbReference type="Proteomes" id="UP000486351">
    <property type="component" value="Unassembled WGS sequence"/>
</dbReference>
<organism evidence="2 3">
    <name type="scientific">Phytophthora fragariae</name>
    <dbReference type="NCBI Taxonomy" id="53985"/>
    <lineage>
        <taxon>Eukaryota</taxon>
        <taxon>Sar</taxon>
        <taxon>Stramenopiles</taxon>
        <taxon>Oomycota</taxon>
        <taxon>Peronosporomycetes</taxon>
        <taxon>Peronosporales</taxon>
        <taxon>Peronosporaceae</taxon>
        <taxon>Phytophthora</taxon>
    </lineage>
</organism>
<name>A0A6G0PYM0_9STRA</name>
<evidence type="ECO:0000313" key="3">
    <source>
        <dbReference type="Proteomes" id="UP000486351"/>
    </source>
</evidence>
<proteinExistence type="predicted"/>
<evidence type="ECO:0000256" key="1">
    <source>
        <dbReference type="SAM" id="SignalP"/>
    </source>
</evidence>
<gene>
    <name evidence="2" type="ORF">PF008_g32878</name>
</gene>
<keyword evidence="1" id="KW-0732">Signal</keyword>
<feature type="signal peptide" evidence="1">
    <location>
        <begin position="1"/>
        <end position="21"/>
    </location>
</feature>
<sequence>MWVCWSVCVALWSSGMILAYGARGPGFDLRQGPALCLAFFYGSRSRSFWLLCAGWRARWRPSCVGMP</sequence>
<accession>A0A6G0PYM0</accession>
<protein>
    <submittedName>
        <fullName evidence="2">Uncharacterized protein</fullName>
    </submittedName>
</protein>
<evidence type="ECO:0000313" key="2">
    <source>
        <dbReference type="EMBL" id="KAE9261345.1"/>
    </source>
</evidence>
<feature type="chain" id="PRO_5026360997" evidence="1">
    <location>
        <begin position="22"/>
        <end position="67"/>
    </location>
</feature>
<comment type="caution">
    <text evidence="2">The sequence shown here is derived from an EMBL/GenBank/DDBJ whole genome shotgun (WGS) entry which is preliminary data.</text>
</comment>
<dbReference type="EMBL" id="QXFY01010316">
    <property type="protein sequence ID" value="KAE9261345.1"/>
    <property type="molecule type" value="Genomic_DNA"/>
</dbReference>
<reference evidence="2 3" key="1">
    <citation type="submission" date="2018-09" db="EMBL/GenBank/DDBJ databases">
        <title>Genomic investigation of the strawberry pathogen Phytophthora fragariae indicates pathogenicity is determined by transcriptional variation in three key races.</title>
        <authorList>
            <person name="Adams T.M."/>
            <person name="Armitage A.D."/>
            <person name="Sobczyk M.K."/>
            <person name="Bates H.J."/>
            <person name="Dunwell J.M."/>
            <person name="Nellist C.F."/>
            <person name="Harrison R.J."/>
        </authorList>
    </citation>
    <scope>NUCLEOTIDE SEQUENCE [LARGE SCALE GENOMIC DNA]</scope>
    <source>
        <strain evidence="2 3">NOV-77</strain>
    </source>
</reference>
<dbReference type="AlphaFoldDB" id="A0A6G0PYM0"/>